<proteinExistence type="predicted"/>
<protein>
    <submittedName>
        <fullName evidence="3">DUF1311 domain-containing protein</fullName>
    </submittedName>
</protein>
<accession>A0A3P8CKY6</accession>
<reference evidence="3" key="2">
    <citation type="submission" date="2019-09" db="UniProtKB">
        <authorList>
            <consortium name="WormBaseParasite"/>
        </authorList>
    </citation>
    <scope>IDENTIFICATION</scope>
</reference>
<evidence type="ECO:0000313" key="1">
    <source>
        <dbReference type="EMBL" id="VDP40637.1"/>
    </source>
</evidence>
<dbReference type="EMBL" id="UZAH01035421">
    <property type="protein sequence ID" value="VDP40637.1"/>
    <property type="molecule type" value="Genomic_DNA"/>
</dbReference>
<name>A0A183GM25_HELPZ</name>
<reference evidence="1 2" key="1">
    <citation type="submission" date="2018-11" db="EMBL/GenBank/DDBJ databases">
        <authorList>
            <consortium name="Pathogen Informatics"/>
        </authorList>
    </citation>
    <scope>NUCLEOTIDE SEQUENCE [LARGE SCALE GENOMIC DNA]</scope>
</reference>
<dbReference type="AlphaFoldDB" id="A0A183GM25"/>
<dbReference type="Proteomes" id="UP000050761">
    <property type="component" value="Unassembled WGS sequence"/>
</dbReference>
<gene>
    <name evidence="1" type="ORF">HPBE_LOCUS23744</name>
</gene>
<organism evidence="2 3">
    <name type="scientific">Heligmosomoides polygyrus</name>
    <name type="common">Parasitic roundworm</name>
    <dbReference type="NCBI Taxonomy" id="6339"/>
    <lineage>
        <taxon>Eukaryota</taxon>
        <taxon>Metazoa</taxon>
        <taxon>Ecdysozoa</taxon>
        <taxon>Nematoda</taxon>
        <taxon>Chromadorea</taxon>
        <taxon>Rhabditida</taxon>
        <taxon>Rhabditina</taxon>
        <taxon>Rhabditomorpha</taxon>
        <taxon>Strongyloidea</taxon>
        <taxon>Heligmosomidae</taxon>
        <taxon>Heligmosomoides</taxon>
    </lineage>
</organism>
<sequence>MIGKSPKSPSSVPHALTETQVNRCASDCPELRHRLNRGYLDRVLASDEKAMLCGNGEAGKQWLKRNELEILTSKPELHRRKVCCVFGG</sequence>
<evidence type="ECO:0000313" key="2">
    <source>
        <dbReference type="Proteomes" id="UP000050761"/>
    </source>
</evidence>
<dbReference type="GO" id="GO:0003676">
    <property type="term" value="F:nucleic acid binding"/>
    <property type="evidence" value="ECO:0007669"/>
    <property type="project" value="InterPro"/>
</dbReference>
<dbReference type="InterPro" id="IPR036397">
    <property type="entry name" value="RNaseH_sf"/>
</dbReference>
<evidence type="ECO:0000313" key="3">
    <source>
        <dbReference type="WBParaSite" id="HPBE_0002374501-mRNA-1"/>
    </source>
</evidence>
<dbReference type="WBParaSite" id="HPBE_0002374501-mRNA-1">
    <property type="protein sequence ID" value="HPBE_0002374501-mRNA-1"/>
    <property type="gene ID" value="HPBE_0002374501"/>
</dbReference>
<dbReference type="Gene3D" id="3.30.420.10">
    <property type="entry name" value="Ribonuclease H-like superfamily/Ribonuclease H"/>
    <property type="match status" value="1"/>
</dbReference>
<accession>A0A183GM25</accession>
<keyword evidence="2" id="KW-1185">Reference proteome</keyword>